<dbReference type="RefSeq" id="WP_114353405.1">
    <property type="nucleotide sequence ID" value="NZ_QPJJ01000009.1"/>
</dbReference>
<comment type="caution">
    <text evidence="7">The sequence shown here is derived from an EMBL/GenBank/DDBJ whole genome shotgun (WGS) entry which is preliminary data.</text>
</comment>
<dbReference type="InterPro" id="IPR012340">
    <property type="entry name" value="NA-bd_OB-fold"/>
</dbReference>
<evidence type="ECO:0000256" key="1">
    <source>
        <dbReference type="ARBA" id="ARBA00001946"/>
    </source>
</evidence>
<dbReference type="PANTHER" id="PTHR30001:SF0">
    <property type="entry name" value="RIBONUCLEASE G"/>
    <property type="match status" value="1"/>
</dbReference>
<reference evidence="7 8" key="1">
    <citation type="submission" date="2018-07" db="EMBL/GenBank/DDBJ databases">
        <title>Genomic Encyclopedia of Type Strains, Phase IV (KMG-IV): sequencing the most valuable type-strain genomes for metagenomic binning, comparative biology and taxonomic classification.</title>
        <authorList>
            <person name="Goeker M."/>
        </authorList>
    </citation>
    <scope>NUCLEOTIDE SEQUENCE [LARGE SCALE GENOMIC DNA]</scope>
    <source>
        <strain evidence="7 8">DSM 27696</strain>
    </source>
</reference>
<keyword evidence="5" id="KW-0694">RNA-binding</keyword>
<gene>
    <name evidence="7" type="ORF">DFR57_109133</name>
</gene>
<dbReference type="AlphaFoldDB" id="A0A368XEK8"/>
<protein>
    <submittedName>
        <fullName evidence="7">Ribonuclease G</fullName>
    </submittedName>
</protein>
<dbReference type="CDD" id="cd04453">
    <property type="entry name" value="S1_RNase_E"/>
    <property type="match status" value="1"/>
</dbReference>
<dbReference type="GO" id="GO:0046872">
    <property type="term" value="F:metal ion binding"/>
    <property type="evidence" value="ECO:0007669"/>
    <property type="project" value="UniProtKB-KW"/>
</dbReference>
<evidence type="ECO:0000313" key="7">
    <source>
        <dbReference type="EMBL" id="RCW66411.1"/>
    </source>
</evidence>
<dbReference type="OrthoDB" id="9804278at2"/>
<proteinExistence type="predicted"/>
<evidence type="ECO:0000256" key="4">
    <source>
        <dbReference type="ARBA" id="ARBA00022842"/>
    </source>
</evidence>
<comment type="cofactor">
    <cofactor evidence="1">
        <name>Mg(2+)</name>
        <dbReference type="ChEBI" id="CHEBI:18420"/>
    </cofactor>
</comment>
<dbReference type="GO" id="GO:0004540">
    <property type="term" value="F:RNA nuclease activity"/>
    <property type="evidence" value="ECO:0007669"/>
    <property type="project" value="InterPro"/>
</dbReference>
<dbReference type="InterPro" id="IPR004659">
    <property type="entry name" value="RNase_E/G"/>
</dbReference>
<dbReference type="GO" id="GO:0006364">
    <property type="term" value="P:rRNA processing"/>
    <property type="evidence" value="ECO:0007669"/>
    <property type="project" value="TreeGrafter"/>
</dbReference>
<dbReference type="Pfam" id="PF10150">
    <property type="entry name" value="RNase_E_G"/>
    <property type="match status" value="1"/>
</dbReference>
<evidence type="ECO:0000259" key="6">
    <source>
        <dbReference type="PROSITE" id="PS50126"/>
    </source>
</evidence>
<name>A0A368XEK8_9BACI</name>
<dbReference type="InterPro" id="IPR019307">
    <property type="entry name" value="RNA-bd_AU-1/RNase_E/G"/>
</dbReference>
<dbReference type="GO" id="GO:0005737">
    <property type="term" value="C:cytoplasm"/>
    <property type="evidence" value="ECO:0007669"/>
    <property type="project" value="TreeGrafter"/>
</dbReference>
<accession>A0A368XEK8</accession>
<evidence type="ECO:0000256" key="2">
    <source>
        <dbReference type="ARBA" id="ARBA00022723"/>
    </source>
</evidence>
<dbReference type="GO" id="GO:0003723">
    <property type="term" value="F:RNA binding"/>
    <property type="evidence" value="ECO:0007669"/>
    <property type="project" value="UniProtKB-KW"/>
</dbReference>
<dbReference type="InterPro" id="IPR003029">
    <property type="entry name" value="S1_domain"/>
</dbReference>
<keyword evidence="3" id="KW-0378">Hydrolase</keyword>
<keyword evidence="4" id="KW-0460">Magnesium</keyword>
<feature type="domain" description="S1 motif" evidence="6">
    <location>
        <begin position="38"/>
        <end position="115"/>
    </location>
</feature>
<sequence length="483" mass="55652">MTTLLFQTKTTERMGIVVQNNTIKEIMVDRPDNNLSAGTILIGKVRNIEEGLKAAFIDLGLEKPGFLPENEYPLKDKAHFNSDLSEGARTIVQVTKEAYQDKGPKLTANITITGKGLIYLPFGDYVAFSKKIENEAREKYQPIFRENLKGTEGVIIRTHAEKMTVDDLLKELDYLRMKWQDIVESSKATKKIKVIHQPKKSPEQLINRYLSTDIEHVYIDDPQSANVLREMHPNLRDNIIFETEIEKLLPISIDGLIDQILTRRITVDKGVRLFFDQTEAMHIIDIDSSQYHSNKDKKSMVRSVNEIAAYAIADEIRKRNLAGIIIIDFITMRHPKDRKHIIDCLKDAFISDPTRTEIYGFTKLGLLEMSRKRESNSMLELFGEASRNHEMKKNNTSYGYSLERYLRQLQVRNVEAIAIKIHPEVAKTFKDNVIDVLKSSIYVDLYWEVTDQVDGFEIIREGSTNLVNDWLSENDRENIDKVL</sequence>
<dbReference type="PROSITE" id="PS50126">
    <property type="entry name" value="S1"/>
    <property type="match status" value="1"/>
</dbReference>
<dbReference type="EMBL" id="QPJJ01000009">
    <property type="protein sequence ID" value="RCW66411.1"/>
    <property type="molecule type" value="Genomic_DNA"/>
</dbReference>
<evidence type="ECO:0000256" key="3">
    <source>
        <dbReference type="ARBA" id="ARBA00022801"/>
    </source>
</evidence>
<dbReference type="GO" id="GO:0016787">
    <property type="term" value="F:hydrolase activity"/>
    <property type="evidence" value="ECO:0007669"/>
    <property type="project" value="UniProtKB-KW"/>
</dbReference>
<evidence type="ECO:0000313" key="8">
    <source>
        <dbReference type="Proteomes" id="UP000252585"/>
    </source>
</evidence>
<dbReference type="SUPFAM" id="SSF50249">
    <property type="entry name" value="Nucleic acid-binding proteins"/>
    <property type="match status" value="1"/>
</dbReference>
<organism evidence="7 8">
    <name type="scientific">Saliterribacillus persicus</name>
    <dbReference type="NCBI Taxonomy" id="930114"/>
    <lineage>
        <taxon>Bacteria</taxon>
        <taxon>Bacillati</taxon>
        <taxon>Bacillota</taxon>
        <taxon>Bacilli</taxon>
        <taxon>Bacillales</taxon>
        <taxon>Bacillaceae</taxon>
        <taxon>Saliterribacillus</taxon>
    </lineage>
</organism>
<dbReference type="Proteomes" id="UP000252585">
    <property type="component" value="Unassembled WGS sequence"/>
</dbReference>
<dbReference type="PANTHER" id="PTHR30001">
    <property type="entry name" value="RIBONUCLEASE"/>
    <property type="match status" value="1"/>
</dbReference>
<dbReference type="Gene3D" id="2.40.50.140">
    <property type="entry name" value="Nucleic acid-binding proteins"/>
    <property type="match status" value="1"/>
</dbReference>
<keyword evidence="8" id="KW-1185">Reference proteome</keyword>
<keyword evidence="2" id="KW-0479">Metal-binding</keyword>
<evidence type="ECO:0000256" key="5">
    <source>
        <dbReference type="ARBA" id="ARBA00022884"/>
    </source>
</evidence>